<evidence type="ECO:0000259" key="7">
    <source>
        <dbReference type="PROSITE" id="PS51366"/>
    </source>
</evidence>
<dbReference type="Pfam" id="PF02847">
    <property type="entry name" value="MA3"/>
    <property type="match status" value="2"/>
</dbReference>
<feature type="compositionally biased region" description="Basic and acidic residues" evidence="6">
    <location>
        <begin position="263"/>
        <end position="274"/>
    </location>
</feature>
<evidence type="ECO:0000256" key="1">
    <source>
        <dbReference type="ARBA" id="ARBA00004496"/>
    </source>
</evidence>
<reference evidence="9" key="1">
    <citation type="submission" date="2025-08" db="UniProtKB">
        <authorList>
            <consortium name="RefSeq"/>
        </authorList>
    </citation>
    <scope>IDENTIFICATION</scope>
    <source>
        <tissue evidence="9">Testes</tissue>
    </source>
</reference>
<feature type="region of interest" description="Disordered" evidence="6">
    <location>
        <begin position="448"/>
        <end position="468"/>
    </location>
</feature>
<proteinExistence type="inferred from homology"/>
<dbReference type="SUPFAM" id="SSF48371">
    <property type="entry name" value="ARM repeat"/>
    <property type="match status" value="2"/>
</dbReference>
<evidence type="ECO:0000256" key="5">
    <source>
        <dbReference type="ARBA" id="ARBA00023242"/>
    </source>
</evidence>
<comment type="similarity">
    <text evidence="2">Belongs to the PDCD4 family.</text>
</comment>
<feature type="compositionally biased region" description="Basic and acidic residues" evidence="6">
    <location>
        <begin position="114"/>
        <end position="126"/>
    </location>
</feature>
<dbReference type="RefSeq" id="XP_006817884.1">
    <property type="nucleotide sequence ID" value="XM_006817821.1"/>
</dbReference>
<sequence>MASEIETAIAPSASAEGQKHGEGLENNNSIVGNVEMGSSTSDSRIKRKAKRRIKRSPSTEMQQINGTVQVQRNTKNMRKSRMGKGRGQPKKGGAGGKGTWGTPGSELLEDGMCNDEKDPNYDSDTRENYFTSVVPAIHEDEFEKVVEPILQEYFEHGDTDEVAECLNELNIKHIRHGVPKLAVTIALERKAAQREMTSVLISDLYGKKLVNEDEVATAFNDVLNELEDLSLDTPDAPQVVGQFIARAVADDCLPPKFVQSHRGSAESEKPKSDEDSSEMSAEQLKKHALCRTALDRASVLLSMKHGMVRLDNVWGVSGGIKPVKSLIKKMVLLLKEYLSSGDTEEAVRCLQELEVPHFHHEVVYEAIVMVIEDMGERSAQMMAKLLKSFYDSTVITWDQLVRGFERVFNSMPDISLDVPSAYALLERLADLCVVEGLMSEKMRNRVPSRGRKRFVSEGDGGKVKENSH</sequence>
<evidence type="ECO:0000313" key="9">
    <source>
        <dbReference type="RefSeq" id="XP_006817884.1"/>
    </source>
</evidence>
<dbReference type="PANTHER" id="PTHR12626">
    <property type="entry name" value="PROGRAMMED CELL DEATH 4"/>
    <property type="match status" value="1"/>
</dbReference>
<dbReference type="InterPro" id="IPR003891">
    <property type="entry name" value="Initiation_fac_eIF4g_MI"/>
</dbReference>
<feature type="domain" description="MI" evidence="7">
    <location>
        <begin position="141"/>
        <end position="263"/>
    </location>
</feature>
<feature type="compositionally biased region" description="Basic and acidic residues" evidence="6">
    <location>
        <begin position="454"/>
        <end position="468"/>
    </location>
</feature>
<keyword evidence="5" id="KW-0539">Nucleus</keyword>
<evidence type="ECO:0000256" key="4">
    <source>
        <dbReference type="ARBA" id="ARBA00022737"/>
    </source>
</evidence>
<keyword evidence="4" id="KW-0677">Repeat</keyword>
<gene>
    <name evidence="9" type="primary">LOC100370909</name>
</gene>
<dbReference type="InterPro" id="IPR039778">
    <property type="entry name" value="PDCD4"/>
</dbReference>
<feature type="compositionally biased region" description="Gly residues" evidence="6">
    <location>
        <begin position="90"/>
        <end position="101"/>
    </location>
</feature>
<accession>A0ABM0MCZ3</accession>
<feature type="compositionally biased region" description="Basic residues" evidence="6">
    <location>
        <begin position="75"/>
        <end position="89"/>
    </location>
</feature>
<dbReference type="Proteomes" id="UP000694865">
    <property type="component" value="Unplaced"/>
</dbReference>
<dbReference type="SMART" id="SM00544">
    <property type="entry name" value="MA3"/>
    <property type="match status" value="2"/>
</dbReference>
<name>A0ABM0MCZ3_SACKO</name>
<evidence type="ECO:0000256" key="6">
    <source>
        <dbReference type="SAM" id="MobiDB-lite"/>
    </source>
</evidence>
<comment type="subcellular location">
    <subcellularLocation>
        <location evidence="1">Cytoplasm</location>
    </subcellularLocation>
</comment>
<evidence type="ECO:0000313" key="8">
    <source>
        <dbReference type="Proteomes" id="UP000694865"/>
    </source>
</evidence>
<organism evidence="8 9">
    <name type="scientific">Saccoglossus kowalevskii</name>
    <name type="common">Acorn worm</name>
    <dbReference type="NCBI Taxonomy" id="10224"/>
    <lineage>
        <taxon>Eukaryota</taxon>
        <taxon>Metazoa</taxon>
        <taxon>Hemichordata</taxon>
        <taxon>Enteropneusta</taxon>
        <taxon>Harrimaniidae</taxon>
        <taxon>Saccoglossus</taxon>
    </lineage>
</organism>
<feature type="compositionally biased region" description="Polar residues" evidence="6">
    <location>
        <begin position="25"/>
        <end position="42"/>
    </location>
</feature>
<keyword evidence="8" id="KW-1185">Reference proteome</keyword>
<dbReference type="PROSITE" id="PS51366">
    <property type="entry name" value="MI"/>
    <property type="match status" value="2"/>
</dbReference>
<keyword evidence="3" id="KW-0963">Cytoplasm</keyword>
<dbReference type="Gene3D" id="1.25.40.180">
    <property type="match status" value="2"/>
</dbReference>
<feature type="domain" description="MI" evidence="7">
    <location>
        <begin position="325"/>
        <end position="448"/>
    </location>
</feature>
<protein>
    <submittedName>
        <fullName evidence="9">Programmed cell death protein 4-like</fullName>
    </submittedName>
</protein>
<evidence type="ECO:0000256" key="2">
    <source>
        <dbReference type="ARBA" id="ARBA00005497"/>
    </source>
</evidence>
<feature type="compositionally biased region" description="Basic residues" evidence="6">
    <location>
        <begin position="45"/>
        <end position="55"/>
    </location>
</feature>
<evidence type="ECO:0000256" key="3">
    <source>
        <dbReference type="ARBA" id="ARBA00022490"/>
    </source>
</evidence>
<feature type="compositionally biased region" description="Polar residues" evidence="6">
    <location>
        <begin position="56"/>
        <end position="74"/>
    </location>
</feature>
<feature type="region of interest" description="Disordered" evidence="6">
    <location>
        <begin position="1"/>
        <end position="126"/>
    </location>
</feature>
<dbReference type="InterPro" id="IPR016024">
    <property type="entry name" value="ARM-type_fold"/>
</dbReference>
<dbReference type="GeneID" id="100370909"/>
<dbReference type="PANTHER" id="PTHR12626:SF0">
    <property type="entry name" value="PROGRAMMED CELL DEATH PROTEIN 4"/>
    <property type="match status" value="1"/>
</dbReference>
<feature type="region of interest" description="Disordered" evidence="6">
    <location>
        <begin position="257"/>
        <end position="282"/>
    </location>
</feature>